<dbReference type="InterPro" id="IPR011008">
    <property type="entry name" value="Dimeric_a/b-barrel"/>
</dbReference>
<sequence>MTAQWLPRYLLIYSSTEEGRAKVPELFPAHQEYADRYRRAHPGVLLMLGPVQDAVPGEFGALAVFTDKDAAERFAGADPFVVGGAVTGWTVKTWLLSVEPEVE</sequence>
<protein>
    <recommendedName>
        <fullName evidence="2">YCII-related domain-containing protein</fullName>
    </recommendedName>
</protein>
<accession>A0ABM7IEG6</accession>
<dbReference type="Proteomes" id="UP000465609">
    <property type="component" value="Chromosome"/>
</dbReference>
<organism evidence="3 4">
    <name type="scientific">Mycolicibacterium aubagnense</name>
    <dbReference type="NCBI Taxonomy" id="319707"/>
    <lineage>
        <taxon>Bacteria</taxon>
        <taxon>Bacillati</taxon>
        <taxon>Actinomycetota</taxon>
        <taxon>Actinomycetes</taxon>
        <taxon>Mycobacteriales</taxon>
        <taxon>Mycobacteriaceae</taxon>
        <taxon>Mycolicibacterium</taxon>
    </lineage>
</organism>
<dbReference type="Pfam" id="PF03795">
    <property type="entry name" value="YCII"/>
    <property type="match status" value="1"/>
</dbReference>
<evidence type="ECO:0000313" key="4">
    <source>
        <dbReference type="Proteomes" id="UP000465609"/>
    </source>
</evidence>
<comment type="similarity">
    <text evidence="1">Belongs to the YciI family.</text>
</comment>
<evidence type="ECO:0000313" key="3">
    <source>
        <dbReference type="EMBL" id="BBX85107.1"/>
    </source>
</evidence>
<proteinExistence type="inferred from homology"/>
<gene>
    <name evidence="3" type="ORF">MAUB_29800</name>
</gene>
<name>A0ABM7IEG6_9MYCO</name>
<feature type="domain" description="YCII-related" evidence="2">
    <location>
        <begin position="9"/>
        <end position="94"/>
    </location>
</feature>
<dbReference type="RefSeq" id="WP_138233019.1">
    <property type="nucleotide sequence ID" value="NZ_AP022577.1"/>
</dbReference>
<dbReference type="Gene3D" id="3.30.70.1060">
    <property type="entry name" value="Dimeric alpha+beta barrel"/>
    <property type="match status" value="1"/>
</dbReference>
<dbReference type="EMBL" id="AP022577">
    <property type="protein sequence ID" value="BBX85107.1"/>
    <property type="molecule type" value="Genomic_DNA"/>
</dbReference>
<evidence type="ECO:0000259" key="2">
    <source>
        <dbReference type="Pfam" id="PF03795"/>
    </source>
</evidence>
<reference evidence="3 4" key="1">
    <citation type="journal article" date="2019" name="Emerg. Microbes Infect.">
        <title>Comprehensive subspecies identification of 175 nontuberculous mycobacteria species based on 7547 genomic profiles.</title>
        <authorList>
            <person name="Matsumoto Y."/>
            <person name="Kinjo T."/>
            <person name="Motooka D."/>
            <person name="Nabeya D."/>
            <person name="Jung N."/>
            <person name="Uechi K."/>
            <person name="Horii T."/>
            <person name="Iida T."/>
            <person name="Fujita J."/>
            <person name="Nakamura S."/>
        </authorList>
    </citation>
    <scope>NUCLEOTIDE SEQUENCE [LARGE SCALE GENOMIC DNA]</scope>
    <source>
        <strain evidence="3 4">JCM 15296</strain>
    </source>
</reference>
<evidence type="ECO:0000256" key="1">
    <source>
        <dbReference type="ARBA" id="ARBA00007689"/>
    </source>
</evidence>
<keyword evidence="4" id="KW-1185">Reference proteome</keyword>
<dbReference type="InterPro" id="IPR005545">
    <property type="entry name" value="YCII"/>
</dbReference>
<dbReference type="SUPFAM" id="SSF54909">
    <property type="entry name" value="Dimeric alpha+beta barrel"/>
    <property type="match status" value="1"/>
</dbReference>